<accession>A0A0B7FEZ2</accession>
<dbReference type="EMBL" id="LN679301">
    <property type="protein sequence ID" value="CEL56175.1"/>
    <property type="molecule type" value="Genomic_DNA"/>
</dbReference>
<proteinExistence type="predicted"/>
<evidence type="ECO:0000313" key="2">
    <source>
        <dbReference type="Proteomes" id="UP000059188"/>
    </source>
</evidence>
<gene>
    <name evidence="1" type="ORF">RSOLAG1IB_11864</name>
</gene>
<sequence length="66" mass="7294">MIYRANCDLTEYRLNGGKYAAVQFIDVSRIMSLVGRVKTPIGPTYIVERATVVGQVNMLDATLDAD</sequence>
<evidence type="ECO:0000313" key="1">
    <source>
        <dbReference type="EMBL" id="CEL56175.1"/>
    </source>
</evidence>
<dbReference type="AlphaFoldDB" id="A0A0B7FEZ2"/>
<keyword evidence="2" id="KW-1185">Reference proteome</keyword>
<name>A0A0B7FEZ2_THACB</name>
<organism evidence="1 2">
    <name type="scientific">Thanatephorus cucumeris (strain AG1-IB / isolate 7/3/14)</name>
    <name type="common">Lettuce bottom rot fungus</name>
    <name type="synonym">Rhizoctonia solani</name>
    <dbReference type="NCBI Taxonomy" id="1108050"/>
    <lineage>
        <taxon>Eukaryota</taxon>
        <taxon>Fungi</taxon>
        <taxon>Dikarya</taxon>
        <taxon>Basidiomycota</taxon>
        <taxon>Agaricomycotina</taxon>
        <taxon>Agaricomycetes</taxon>
        <taxon>Cantharellales</taxon>
        <taxon>Ceratobasidiaceae</taxon>
        <taxon>Rhizoctonia</taxon>
        <taxon>Rhizoctonia solani AG-1</taxon>
    </lineage>
</organism>
<dbReference type="Proteomes" id="UP000059188">
    <property type="component" value="Unassembled WGS sequence"/>
</dbReference>
<reference evidence="1 2" key="1">
    <citation type="submission" date="2014-11" db="EMBL/GenBank/DDBJ databases">
        <authorList>
            <person name="Wibberg Daniel"/>
        </authorList>
    </citation>
    <scope>NUCLEOTIDE SEQUENCE [LARGE SCALE GENOMIC DNA]</scope>
    <source>
        <strain evidence="1">Rhizoctonia solani AG1-IB 7/3/14</strain>
    </source>
</reference>
<protein>
    <submittedName>
        <fullName evidence="1">Uncharacterized protein</fullName>
    </submittedName>
</protein>